<evidence type="ECO:0000259" key="4">
    <source>
        <dbReference type="Pfam" id="PF07522"/>
    </source>
</evidence>
<evidence type="ECO:0000256" key="1">
    <source>
        <dbReference type="ARBA" id="ARBA00022763"/>
    </source>
</evidence>
<organism evidence="5 6">
    <name type="scientific">Perilla frutescens var. hirtella</name>
    <name type="common">Perilla citriodora</name>
    <name type="synonym">Perilla setoyensis</name>
    <dbReference type="NCBI Taxonomy" id="608512"/>
    <lineage>
        <taxon>Eukaryota</taxon>
        <taxon>Viridiplantae</taxon>
        <taxon>Streptophyta</taxon>
        <taxon>Embryophyta</taxon>
        <taxon>Tracheophyta</taxon>
        <taxon>Spermatophyta</taxon>
        <taxon>Magnoliopsida</taxon>
        <taxon>eudicotyledons</taxon>
        <taxon>Gunneridae</taxon>
        <taxon>Pentapetalae</taxon>
        <taxon>asterids</taxon>
        <taxon>lamiids</taxon>
        <taxon>Lamiales</taxon>
        <taxon>Lamiaceae</taxon>
        <taxon>Nepetoideae</taxon>
        <taxon>Elsholtzieae</taxon>
        <taxon>Perilla</taxon>
    </lineage>
</organism>
<name>A0AAD4JE36_PERFH</name>
<evidence type="ECO:0000256" key="2">
    <source>
        <dbReference type="ARBA" id="ARBA00023204"/>
    </source>
</evidence>
<evidence type="ECO:0000313" key="6">
    <source>
        <dbReference type="Proteomes" id="UP001190926"/>
    </source>
</evidence>
<accession>A0AAD4JE36</accession>
<dbReference type="GO" id="GO:0006281">
    <property type="term" value="P:DNA repair"/>
    <property type="evidence" value="ECO:0007669"/>
    <property type="project" value="UniProtKB-KW"/>
</dbReference>
<sequence length="160" mass="18699">MNKFFVELLRPVNIRNSRNRSSCSENSGTATRYNDYIFVVPYSDHSCYSEIQEFIELLRPVNIRGMVSSKKYCIDPLYYFNHLCRAEQALWRVHQKLEHKEGVDRVEIADKEPVAEGTSPVVGRKRKLDQIDFFGIRMSRVRLLRRLCRGAKIADTEPLS</sequence>
<reference evidence="5 6" key="1">
    <citation type="journal article" date="2021" name="Nat. Commun.">
        <title>Incipient diploidization of the medicinal plant Perilla within 10,000 years.</title>
        <authorList>
            <person name="Zhang Y."/>
            <person name="Shen Q."/>
            <person name="Leng L."/>
            <person name="Zhang D."/>
            <person name="Chen S."/>
            <person name="Shi Y."/>
            <person name="Ning Z."/>
            <person name="Chen S."/>
        </authorList>
    </citation>
    <scope>NUCLEOTIDE SEQUENCE [LARGE SCALE GENOMIC DNA]</scope>
    <source>
        <strain evidence="6">cv. PC099</strain>
    </source>
</reference>
<dbReference type="Gene3D" id="3.40.50.12650">
    <property type="match status" value="1"/>
</dbReference>
<proteinExistence type="predicted"/>
<keyword evidence="2" id="KW-0234">DNA repair</keyword>
<dbReference type="AlphaFoldDB" id="A0AAD4JE36"/>
<keyword evidence="3" id="KW-0539">Nucleus</keyword>
<protein>
    <submittedName>
        <fullName evidence="5">DNA repair metallo-beta-lactamase family protein</fullName>
    </submittedName>
</protein>
<keyword evidence="6" id="KW-1185">Reference proteome</keyword>
<evidence type="ECO:0000256" key="3">
    <source>
        <dbReference type="ARBA" id="ARBA00023242"/>
    </source>
</evidence>
<feature type="domain" description="DNA repair metallo-beta-lactamase" evidence="4">
    <location>
        <begin position="24"/>
        <end position="68"/>
    </location>
</feature>
<dbReference type="InterPro" id="IPR036866">
    <property type="entry name" value="RibonucZ/Hydroxyglut_hydro"/>
</dbReference>
<dbReference type="Gene3D" id="3.60.15.10">
    <property type="entry name" value="Ribonuclease Z/Hydroxyacylglutathione hydrolase-like"/>
    <property type="match status" value="1"/>
</dbReference>
<gene>
    <name evidence="5" type="ORF">C2S53_005495</name>
</gene>
<dbReference type="Proteomes" id="UP001190926">
    <property type="component" value="Unassembled WGS sequence"/>
</dbReference>
<comment type="caution">
    <text evidence="5">The sequence shown here is derived from an EMBL/GenBank/DDBJ whole genome shotgun (WGS) entry which is preliminary data.</text>
</comment>
<dbReference type="InterPro" id="IPR011084">
    <property type="entry name" value="DRMBL"/>
</dbReference>
<keyword evidence="1" id="KW-0227">DNA damage</keyword>
<dbReference type="EMBL" id="SDAM02000078">
    <property type="protein sequence ID" value="KAH6832042.1"/>
    <property type="molecule type" value="Genomic_DNA"/>
</dbReference>
<dbReference type="Pfam" id="PF07522">
    <property type="entry name" value="DRMBL"/>
    <property type="match status" value="1"/>
</dbReference>
<evidence type="ECO:0000313" key="5">
    <source>
        <dbReference type="EMBL" id="KAH6832042.1"/>
    </source>
</evidence>